<protein>
    <submittedName>
        <fullName evidence="1">Uncharacterized protein</fullName>
    </submittedName>
</protein>
<gene>
    <name evidence="1" type="ORF">H310_03185</name>
</gene>
<dbReference type="AlphaFoldDB" id="A0A024UGN6"/>
<reference evidence="1" key="1">
    <citation type="submission" date="2013-12" db="EMBL/GenBank/DDBJ databases">
        <title>The Genome Sequence of Aphanomyces invadans NJM9701.</title>
        <authorList>
            <consortium name="The Broad Institute Genomics Platform"/>
            <person name="Russ C."/>
            <person name="Tyler B."/>
            <person name="van West P."/>
            <person name="Dieguez-Uribeondo J."/>
            <person name="Young S.K."/>
            <person name="Zeng Q."/>
            <person name="Gargeya S."/>
            <person name="Fitzgerald M."/>
            <person name="Abouelleil A."/>
            <person name="Alvarado L."/>
            <person name="Chapman S.B."/>
            <person name="Gainer-Dewar J."/>
            <person name="Goldberg J."/>
            <person name="Griggs A."/>
            <person name="Gujja S."/>
            <person name="Hansen M."/>
            <person name="Howarth C."/>
            <person name="Imamovic A."/>
            <person name="Ireland A."/>
            <person name="Larimer J."/>
            <person name="McCowan C."/>
            <person name="Murphy C."/>
            <person name="Pearson M."/>
            <person name="Poon T.W."/>
            <person name="Priest M."/>
            <person name="Roberts A."/>
            <person name="Saif S."/>
            <person name="Shea T."/>
            <person name="Sykes S."/>
            <person name="Wortman J."/>
            <person name="Nusbaum C."/>
            <person name="Birren B."/>
        </authorList>
    </citation>
    <scope>NUCLEOTIDE SEQUENCE [LARGE SCALE GENOMIC DNA]</scope>
    <source>
        <strain evidence="1">NJM9701</strain>
    </source>
</reference>
<name>A0A024UGN6_9STRA</name>
<dbReference type="VEuPathDB" id="FungiDB:H310_03185"/>
<proteinExistence type="predicted"/>
<accession>A0A024UGN6</accession>
<dbReference type="GeneID" id="20080235"/>
<dbReference type="eggNOG" id="ENOG502S9UN">
    <property type="taxonomic scope" value="Eukaryota"/>
</dbReference>
<organism evidence="1">
    <name type="scientific">Aphanomyces invadans</name>
    <dbReference type="NCBI Taxonomy" id="157072"/>
    <lineage>
        <taxon>Eukaryota</taxon>
        <taxon>Sar</taxon>
        <taxon>Stramenopiles</taxon>
        <taxon>Oomycota</taxon>
        <taxon>Saprolegniomycetes</taxon>
        <taxon>Saprolegniales</taxon>
        <taxon>Verrucalvaceae</taxon>
        <taxon>Aphanomyces</taxon>
    </lineage>
</organism>
<dbReference type="RefSeq" id="XP_008865196.1">
    <property type="nucleotide sequence ID" value="XM_008866974.1"/>
</dbReference>
<evidence type="ECO:0000313" key="1">
    <source>
        <dbReference type="EMBL" id="ETW05419.1"/>
    </source>
</evidence>
<dbReference type="EMBL" id="KI913956">
    <property type="protein sequence ID" value="ETW05419.1"/>
    <property type="molecule type" value="Genomic_DNA"/>
</dbReference>
<sequence>MLAVRRAAARVQVSAFSAAVPSRSFSDKFADKERAEEARYFNKEDERALRKLLAKLKGQADAADAAGAQTQESIEKKELAQILGANASPATIDALIKWKHHHH</sequence>
<dbReference type="OrthoDB" id="301837at2759"/>